<evidence type="ECO:0000313" key="3">
    <source>
        <dbReference type="Proteomes" id="UP001186944"/>
    </source>
</evidence>
<dbReference type="AlphaFoldDB" id="A0AA89BXQ9"/>
<name>A0AA89BXQ9_PINIB</name>
<comment type="caution">
    <text evidence="2">The sequence shown here is derived from an EMBL/GenBank/DDBJ whole genome shotgun (WGS) entry which is preliminary data.</text>
</comment>
<gene>
    <name evidence="2" type="ORF">FSP39_000294</name>
</gene>
<evidence type="ECO:0000256" key="1">
    <source>
        <dbReference type="SAM" id="MobiDB-lite"/>
    </source>
</evidence>
<proteinExistence type="predicted"/>
<keyword evidence="3" id="KW-1185">Reference proteome</keyword>
<dbReference type="Proteomes" id="UP001186944">
    <property type="component" value="Unassembled WGS sequence"/>
</dbReference>
<feature type="compositionally biased region" description="Polar residues" evidence="1">
    <location>
        <begin position="29"/>
        <end position="39"/>
    </location>
</feature>
<accession>A0AA89BXQ9</accession>
<organism evidence="2 3">
    <name type="scientific">Pinctada imbricata</name>
    <name type="common">Atlantic pearl-oyster</name>
    <name type="synonym">Pinctada martensii</name>
    <dbReference type="NCBI Taxonomy" id="66713"/>
    <lineage>
        <taxon>Eukaryota</taxon>
        <taxon>Metazoa</taxon>
        <taxon>Spiralia</taxon>
        <taxon>Lophotrochozoa</taxon>
        <taxon>Mollusca</taxon>
        <taxon>Bivalvia</taxon>
        <taxon>Autobranchia</taxon>
        <taxon>Pteriomorphia</taxon>
        <taxon>Pterioida</taxon>
        <taxon>Pterioidea</taxon>
        <taxon>Pteriidae</taxon>
        <taxon>Pinctada</taxon>
    </lineage>
</organism>
<dbReference type="EMBL" id="VSWD01000008">
    <property type="protein sequence ID" value="KAK3094319.1"/>
    <property type="molecule type" value="Genomic_DNA"/>
</dbReference>
<feature type="region of interest" description="Disordered" evidence="1">
    <location>
        <begin position="29"/>
        <end position="51"/>
    </location>
</feature>
<protein>
    <submittedName>
        <fullName evidence="2">Uncharacterized protein</fullName>
    </submittedName>
</protein>
<evidence type="ECO:0000313" key="2">
    <source>
        <dbReference type="EMBL" id="KAK3094319.1"/>
    </source>
</evidence>
<sequence length="292" mass="33538">MNVIRRIFPVKNNVMLHTPLEVLAQQNRLRPRTQNQTRNDFPGLRKSSKREPLKAVRTDFVNEVFNPWPEEDENRPETPFVKTRLQRQMLSSGGSRPNVPVDTADVFNNHGMYKRRLTTSPKIQDSSLGKLISIPTGNSRCATPIPIEQPLTKLCWDNKIEDDDSETGSSLTDVLIRRAPPSIRTPRLRIASPFRFQRHVVNDITVSDLDSIDHPDREHSNLSEPLNLTQKVLQTYFQKKLNSTQRIVRWLADCEEKTRGSTLPSHLPDIMYTCHSRGQMSPINNNLMNNTV</sequence>
<reference evidence="2" key="1">
    <citation type="submission" date="2019-08" db="EMBL/GenBank/DDBJ databases">
        <title>The improved chromosome-level genome for the pearl oyster Pinctada fucata martensii using PacBio sequencing and Hi-C.</title>
        <authorList>
            <person name="Zheng Z."/>
        </authorList>
    </citation>
    <scope>NUCLEOTIDE SEQUENCE</scope>
    <source>
        <strain evidence="2">ZZ-2019</strain>
        <tissue evidence="2">Adductor muscle</tissue>
    </source>
</reference>